<dbReference type="EMBL" id="CP014248">
    <property type="protein sequence ID" value="AMD22564.1"/>
    <property type="molecule type" value="Genomic_DNA"/>
</dbReference>
<protein>
    <submittedName>
        <fullName evidence="1">HHL206Wp</fullName>
    </submittedName>
</protein>
<dbReference type="GeneID" id="28725923"/>
<organism evidence="1 2">
    <name type="scientific">Eremothecium sinecaudum</name>
    <dbReference type="NCBI Taxonomy" id="45286"/>
    <lineage>
        <taxon>Eukaryota</taxon>
        <taxon>Fungi</taxon>
        <taxon>Dikarya</taxon>
        <taxon>Ascomycota</taxon>
        <taxon>Saccharomycotina</taxon>
        <taxon>Saccharomycetes</taxon>
        <taxon>Saccharomycetales</taxon>
        <taxon>Saccharomycetaceae</taxon>
        <taxon>Eremothecium</taxon>
    </lineage>
</organism>
<proteinExistence type="predicted"/>
<sequence length="480" mass="56301">MLFCNGWTANRLYKGSRHKWRVSPRKTLWPFGFRHFSSKSRLIKRTLWAYMNAPGNMLFVTTNVATLSGLYCYSLMSSYSRHRYTMNHSEGELPIDDGYYDEIPKHISDACNNIQDFKSVSTMISENSVSAGTKSVDVNVKSEDLSAKSEDDNAKSHTTIVRPWNVYRNPMDWKHVESSSCTSRFLKMTIFYLIYSFHIYKSVLQDPKYVNSNLSSQKRNLTTWYQMVRWFRKRVDKATLEALHIGSDFERKTTIARFYYKWLHEFRFVLINSNKAQQFKLPPSQGFPTDLKRICRLLEENPMDTTGHFINLMHRIKSADEKKLLYLWYLDYGKYLVSAGDVDSEEVFRSMVNMVNGNGPILEHYVTTILNRDDRYREVFFKHYKNHNIYTASLDSILTLIKAVYETNSPNAKETIRSIISMVRRYCFINNGSIVRIFLPNNDEQEVIANQVHELKKMEAFQSIARNEDAYLMITRTLGD</sequence>
<dbReference type="AlphaFoldDB" id="A0A0X8HW27"/>
<keyword evidence="2" id="KW-1185">Reference proteome</keyword>
<reference evidence="1 2" key="1">
    <citation type="submission" date="2016-01" db="EMBL/GenBank/DDBJ databases">
        <title>Genome sequence of the yeast Holleya sinecauda.</title>
        <authorList>
            <person name="Dietrich F.S."/>
        </authorList>
    </citation>
    <scope>NUCLEOTIDE SEQUENCE [LARGE SCALE GENOMIC DNA]</scope>
    <source>
        <strain evidence="1 2">ATCC 58844</strain>
    </source>
</reference>
<name>A0A0X8HW27_9SACH</name>
<dbReference type="STRING" id="45286.A0A0X8HW27"/>
<evidence type="ECO:0000313" key="2">
    <source>
        <dbReference type="Proteomes" id="UP000243052"/>
    </source>
</evidence>
<dbReference type="Proteomes" id="UP000243052">
    <property type="component" value="Chromosome viii"/>
</dbReference>
<gene>
    <name evidence="1" type="ORF">AW171_hschr84613</name>
</gene>
<evidence type="ECO:0000313" key="1">
    <source>
        <dbReference type="EMBL" id="AMD22564.1"/>
    </source>
</evidence>
<dbReference type="OrthoDB" id="4057244at2759"/>
<accession>A0A0X8HW27</accession>
<dbReference type="RefSeq" id="XP_017989560.1">
    <property type="nucleotide sequence ID" value="XM_018134168.1"/>
</dbReference>